<dbReference type="Gene3D" id="3.30.70.330">
    <property type="match status" value="1"/>
</dbReference>
<dbReference type="GO" id="GO:0008270">
    <property type="term" value="F:zinc ion binding"/>
    <property type="evidence" value="ECO:0007669"/>
    <property type="project" value="UniProtKB-KW"/>
</dbReference>
<keyword evidence="9" id="KW-0347">Helicase</keyword>
<evidence type="ECO:0000313" key="21">
    <source>
        <dbReference type="Proteomes" id="UP000444721"/>
    </source>
</evidence>
<dbReference type="VEuPathDB" id="AmoebaDB:NfTy_048120"/>
<evidence type="ECO:0000256" key="4">
    <source>
        <dbReference type="ARBA" id="ARBA00022737"/>
    </source>
</evidence>
<dbReference type="InterPro" id="IPR011545">
    <property type="entry name" value="DEAD/DEAH_box_helicase_dom"/>
</dbReference>
<evidence type="ECO:0000256" key="13">
    <source>
        <dbReference type="PROSITE-ProRule" id="PRU00175"/>
    </source>
</evidence>
<proteinExistence type="inferred from homology"/>
<evidence type="ECO:0000256" key="8">
    <source>
        <dbReference type="ARBA" id="ARBA00022801"/>
    </source>
</evidence>
<dbReference type="PROSITE" id="PS00690">
    <property type="entry name" value="DEAH_ATP_HELICASE"/>
    <property type="match status" value="1"/>
</dbReference>
<dbReference type="InterPro" id="IPR001650">
    <property type="entry name" value="Helicase_C-like"/>
</dbReference>
<dbReference type="InterPro" id="IPR035979">
    <property type="entry name" value="RBD_domain_sf"/>
</dbReference>
<feature type="compositionally biased region" description="Low complexity" evidence="15">
    <location>
        <begin position="252"/>
        <end position="262"/>
    </location>
</feature>
<comment type="caution">
    <text evidence="20">The sequence shown here is derived from an EMBL/GenBank/DDBJ whole genome shotgun (WGS) entry which is preliminary data.</text>
</comment>
<dbReference type="OrthoDB" id="10009520at2759"/>
<dbReference type="GO" id="GO:0003723">
    <property type="term" value="F:RNA binding"/>
    <property type="evidence" value="ECO:0007669"/>
    <property type="project" value="InterPro"/>
</dbReference>
<dbReference type="Pfam" id="PF00270">
    <property type="entry name" value="DEAD"/>
    <property type="match status" value="1"/>
</dbReference>
<evidence type="ECO:0000256" key="7">
    <source>
        <dbReference type="ARBA" id="ARBA00022786"/>
    </source>
</evidence>
<dbReference type="PANTHER" id="PTHR18934:SF91">
    <property type="entry name" value="PRE-MRNA-SPLICING FACTOR ATP-DEPENDENT RNA HELICASE PRP16"/>
    <property type="match status" value="1"/>
</dbReference>
<keyword evidence="7" id="KW-0833">Ubl conjugation pathway</keyword>
<sequence length="1834" mass="210017">MLPKYPYHNQNQNNNKGSSSQKELPQLVPQLCQKEDSCGNFLCVMQHYQRKSCHYGEKCKNTKCTFVHRTERNPHFWSLEQQEAMKNQHVMLNTPLVARPNHVVNIHNNPSLGGGSFVVNKNNSNTICTIGSGSTSSVVVVATTTVPQQNPSMNTTLEKLPKLIPIPCSAGDECKNRVCNYFHKRRAKCRYEENCHTIDCTFDHSSVSNPSSTLNKRQQRLMEEWKKKKFKTDLLLGGDYGSSSDDDDDTSDTSSTTSNGSTANHFDIESCSGSESLSISDVFDLDDRDPLLSEQKDLFILDTLSKSQAKQVSTLDQLKDYVNRMKDVIANHFLYKQEEFMKKHLENIKNLGFGEEYMTIRKALEDEKNLLQKQRASYNHRMDEFERKRANCTNYELLGKAYEREFKRALALLPFYGYRDEILKAIAENDIILVQGQTGSGKSTQIPQFLLESGFFGRKIACTQPRRVATTTLAHRISEEMNCKDSPLIAAKGARNYEQGNRTKLILMTDRSLLNELCKDRNLKKYGCVMIDEAHERTVFTDILLSELKALVKRRRESGSPLRLIISSATLDEELFSSYFEKCPVIKVPGQMYPVKVHWEKSQPNYVSQAIHKVKYILLNHRQVKKDALKGHILVFLTNPEEIELACRKLKQELKAKHHDYEILALHGKLSPEAQQKVLQDSNKVKIIFASNIAEMSVTIKGLTTVVDTGRVKERSFDQNRNISLLKVNFISQSSSLQRKGRAGRTQQGECFNLYDNSEFMQFNISQPADIFKTHLGTVILQLLTCHSRLLRHDLIHYDLIEKPSHVALNDQLNKLIALGFVKEEQGDYISITEDGKYASQLYMDPYASRMIIEGVKSGIGKEIIGVASMMSVSGMIFLKVTDSKSKESILANKVSLSKSEGDLYSLYSLYKQFSTLKSLKSQKEWCSKNSLNFVAFKIAESTFKELSRNVKACKIATNPTTDVINSDEKKKELILQCITAGFNANVAYYDGTRNDGSIIYKLVELNQEACLHPSSSVFSEDRPPNFILFYELVRTDKLYVKNVTPVEIDVVCQYNKSLDKTKLVRHVKKYVEKQIPKACVEILQNREGEMIEDLERATGCMIEVDETTSSLKFEVSEEQEATCLKCVNEMVQRACEKVKKYLFEFVPSKQNTVRVVIGSGLEVVHVLTNNQFIRLNFRASELLRGSLKQQFEKFGKLWDFEIYPNRTSQQKIEGFVVFNKWEDADLAFRQLKADQNINNDLQLFPTSTCGATSLVGEVPSLIAKWYLSHSKGTARIHFPNTFLLKEAMLALKIPGTLPLLARIDKIEKKIDNTDKTENVIELSNLGLDIDEESICQLLARFKLFPSKVEVLREEINYSSFEYYHTHVQSLFTQVNGLEFVDMFPPKPEKKECKALVKYNSQSSASEIVQRLNGTSFGCGKLYISYNVDEKIYFPIAVFELFKKDIYYSIHMVQQQFQCKAVFKTKEHEKTKNKNEFGNTCYIRVFANNDLTKFEKAKTFLRKSLQCTTLSLSYAQFKDFEKQKEKLKKANKDKVYISADARTKQVKIYGKEQDREQVSQDIMQSIKNDLKRSIIVKSLKKVVPKLSELKKQFKFDGDIIIEDIKMKKLTIVSTDTEFEKIKQRIQQIETEGQEKTCEHECNICFSEIEHGQTLVCGHPFCVTCFAIQLDGFVIESKSILCNECNYRVPVLEILSTYKNNMASFKEKCEIVLNKYLLQNSLKWKYCDVCNQLCRMITPSSYECLNCDIIYCSQCKKRSHEGVSCDYEEKLFKQYLDSFTKKCPKCSTPIEKNGGCNHMTCRACLNHFCWVCGYDATSGDPIYIHQSSCPGDKKF</sequence>
<dbReference type="InterPro" id="IPR027417">
    <property type="entry name" value="P-loop_NTPase"/>
</dbReference>
<feature type="region of interest" description="Disordered" evidence="15">
    <location>
        <begin position="241"/>
        <end position="267"/>
    </location>
</feature>
<dbReference type="PROSITE" id="PS51873">
    <property type="entry name" value="TRIAD"/>
    <property type="match status" value="1"/>
</dbReference>
<comment type="pathway">
    <text evidence="1">Protein modification; protein ubiquitination.</text>
</comment>
<dbReference type="Proteomes" id="UP000444721">
    <property type="component" value="Unassembled WGS sequence"/>
</dbReference>
<dbReference type="Gene3D" id="3.40.50.300">
    <property type="entry name" value="P-loop containing nucleotide triphosphate hydrolases"/>
    <property type="match status" value="2"/>
</dbReference>
<comment type="similarity">
    <text evidence="12">Belongs to the RBR family. RNF14 subfamily.</text>
</comment>
<evidence type="ECO:0000259" key="17">
    <source>
        <dbReference type="PROSITE" id="PS51192"/>
    </source>
</evidence>
<feature type="domain" description="Helicase ATP-binding" evidence="17">
    <location>
        <begin position="423"/>
        <end position="589"/>
    </location>
</feature>
<dbReference type="VEuPathDB" id="AmoebaDB:NF0126980"/>
<dbReference type="Pfam" id="PF22191">
    <property type="entry name" value="IBR_1"/>
    <property type="match status" value="1"/>
</dbReference>
<dbReference type="PROSITE" id="PS51194">
    <property type="entry name" value="HELICASE_CTER"/>
    <property type="match status" value="1"/>
</dbReference>
<keyword evidence="5" id="KW-0547">Nucleotide-binding</keyword>
<evidence type="ECO:0000256" key="3">
    <source>
        <dbReference type="ARBA" id="ARBA00022723"/>
    </source>
</evidence>
<keyword evidence="6 13" id="KW-0863">Zinc-finger</keyword>
<dbReference type="InterPro" id="IPR012677">
    <property type="entry name" value="Nucleotide-bd_a/b_plait_sf"/>
</dbReference>
<dbReference type="SMART" id="SM00490">
    <property type="entry name" value="HELICc"/>
    <property type="match status" value="1"/>
</dbReference>
<evidence type="ECO:0000256" key="10">
    <source>
        <dbReference type="ARBA" id="ARBA00022833"/>
    </source>
</evidence>
<dbReference type="CDD" id="cd00590">
    <property type="entry name" value="RRM_SF"/>
    <property type="match status" value="2"/>
</dbReference>
<dbReference type="Gene3D" id="1.20.120.1080">
    <property type="match status" value="1"/>
</dbReference>
<dbReference type="SUPFAM" id="SSF54928">
    <property type="entry name" value="RNA-binding domain, RBD"/>
    <property type="match status" value="1"/>
</dbReference>
<gene>
    <name evidence="20" type="ORF">FDP41_008854</name>
</gene>
<feature type="domain" description="RING-type" evidence="19">
    <location>
        <begin position="1637"/>
        <end position="1834"/>
    </location>
</feature>
<evidence type="ECO:0000313" key="20">
    <source>
        <dbReference type="EMBL" id="KAF0972605.1"/>
    </source>
</evidence>
<dbReference type="OMA" id="VEICNKC"/>
<keyword evidence="2" id="KW-0808">Transferase</keyword>
<evidence type="ECO:0000259" key="18">
    <source>
        <dbReference type="PROSITE" id="PS51194"/>
    </source>
</evidence>
<dbReference type="Gene3D" id="3.30.40.10">
    <property type="entry name" value="Zinc/RING finger domain, C3HC4 (zinc finger)"/>
    <property type="match status" value="1"/>
</dbReference>
<feature type="domain" description="Helicase C-terminal" evidence="18">
    <location>
        <begin position="623"/>
        <end position="787"/>
    </location>
</feature>
<reference evidence="20 21" key="1">
    <citation type="journal article" date="2019" name="Sci. Rep.">
        <title>Nanopore sequencing improves the draft genome of the human pathogenic amoeba Naegleria fowleri.</title>
        <authorList>
            <person name="Liechti N."/>
            <person name="Schurch N."/>
            <person name="Bruggmann R."/>
            <person name="Wittwer M."/>
        </authorList>
    </citation>
    <scope>NUCLEOTIDE SEQUENCE [LARGE SCALE GENOMIC DNA]</scope>
    <source>
        <strain evidence="20 21">ATCC 30894</strain>
    </source>
</reference>
<dbReference type="Gene3D" id="4.10.1000.40">
    <property type="match status" value="1"/>
</dbReference>
<dbReference type="SUPFAM" id="SSF57850">
    <property type="entry name" value="RING/U-box"/>
    <property type="match status" value="2"/>
</dbReference>
<dbReference type="InterPro" id="IPR011709">
    <property type="entry name" value="DEAD-box_helicase_OB_fold"/>
</dbReference>
<dbReference type="InterPro" id="IPR002867">
    <property type="entry name" value="IBR_dom"/>
</dbReference>
<keyword evidence="21" id="KW-1185">Reference proteome</keyword>
<evidence type="ECO:0000256" key="2">
    <source>
        <dbReference type="ARBA" id="ARBA00022679"/>
    </source>
</evidence>
<evidence type="ECO:0000256" key="1">
    <source>
        <dbReference type="ARBA" id="ARBA00004906"/>
    </source>
</evidence>
<accession>A0A6A5BEY3</accession>
<feature type="compositionally biased region" description="Low complexity" evidence="15">
    <location>
        <begin position="9"/>
        <end position="22"/>
    </location>
</feature>
<dbReference type="CDD" id="cd17917">
    <property type="entry name" value="DEXHc_RHA-like"/>
    <property type="match status" value="1"/>
</dbReference>
<dbReference type="PROSITE" id="PS51192">
    <property type="entry name" value="HELICASE_ATP_BIND_1"/>
    <property type="match status" value="1"/>
</dbReference>
<evidence type="ECO:0000256" key="14">
    <source>
        <dbReference type="SAM" id="Coils"/>
    </source>
</evidence>
<evidence type="ECO:0000256" key="15">
    <source>
        <dbReference type="SAM" id="MobiDB-lite"/>
    </source>
</evidence>
<keyword evidence="8" id="KW-0378">Hydrolase</keyword>
<dbReference type="Pfam" id="PF00271">
    <property type="entry name" value="Helicase_C"/>
    <property type="match status" value="1"/>
</dbReference>
<feature type="coiled-coil region" evidence="14">
    <location>
        <begin position="361"/>
        <end position="388"/>
    </location>
</feature>
<dbReference type="SMART" id="SM00487">
    <property type="entry name" value="DEXDc"/>
    <property type="match status" value="1"/>
</dbReference>
<dbReference type="SUPFAM" id="SSF52540">
    <property type="entry name" value="P-loop containing nucleoside triphosphate hydrolases"/>
    <property type="match status" value="1"/>
</dbReference>
<evidence type="ECO:0000259" key="16">
    <source>
        <dbReference type="PROSITE" id="PS50089"/>
    </source>
</evidence>
<feature type="region of interest" description="Disordered" evidence="15">
    <location>
        <begin position="1"/>
        <end position="22"/>
    </location>
</feature>
<dbReference type="EMBL" id="VFQX01000066">
    <property type="protein sequence ID" value="KAF0972605.1"/>
    <property type="molecule type" value="Genomic_DNA"/>
</dbReference>
<feature type="domain" description="RING-type" evidence="16">
    <location>
        <begin position="1641"/>
        <end position="1685"/>
    </location>
</feature>
<dbReference type="Pfam" id="PF00076">
    <property type="entry name" value="RRM_1"/>
    <property type="match status" value="1"/>
</dbReference>
<dbReference type="PANTHER" id="PTHR18934">
    <property type="entry name" value="ATP-DEPENDENT RNA HELICASE"/>
    <property type="match status" value="1"/>
</dbReference>
<dbReference type="GO" id="GO:0016787">
    <property type="term" value="F:hydrolase activity"/>
    <property type="evidence" value="ECO:0007669"/>
    <property type="project" value="UniProtKB-KW"/>
</dbReference>
<dbReference type="SMART" id="SM00647">
    <property type="entry name" value="IBR"/>
    <property type="match status" value="2"/>
</dbReference>
<dbReference type="CDD" id="cd18791">
    <property type="entry name" value="SF2_C_RHA"/>
    <property type="match status" value="1"/>
</dbReference>
<dbReference type="InterPro" id="IPR047548">
    <property type="entry name" value="Rcat_RBR_RNF14"/>
</dbReference>
<evidence type="ECO:0000256" key="12">
    <source>
        <dbReference type="ARBA" id="ARBA00044508"/>
    </source>
</evidence>
<keyword evidence="10" id="KW-0862">Zinc</keyword>
<keyword evidence="11" id="KW-0067">ATP-binding</keyword>
<dbReference type="Gene3D" id="1.20.120.1750">
    <property type="match status" value="1"/>
</dbReference>
<keyword evidence="14" id="KW-0175">Coiled coil</keyword>
<keyword evidence="3" id="KW-0479">Metal-binding</keyword>
<evidence type="ECO:0000256" key="6">
    <source>
        <dbReference type="ARBA" id="ARBA00022771"/>
    </source>
</evidence>
<dbReference type="Pfam" id="PF21010">
    <property type="entry name" value="HA2_C"/>
    <property type="match status" value="1"/>
</dbReference>
<evidence type="ECO:0000256" key="5">
    <source>
        <dbReference type="ARBA" id="ARBA00022741"/>
    </source>
</evidence>
<dbReference type="InterPro" id="IPR001841">
    <property type="entry name" value="Znf_RING"/>
</dbReference>
<dbReference type="CDD" id="cd20354">
    <property type="entry name" value="Rcat_RBR_RNF14"/>
    <property type="match status" value="1"/>
</dbReference>
<dbReference type="PROSITE" id="PS50089">
    <property type="entry name" value="ZF_RING_2"/>
    <property type="match status" value="1"/>
</dbReference>
<dbReference type="InterPro" id="IPR044066">
    <property type="entry name" value="TRIAD_supradom"/>
</dbReference>
<dbReference type="GO" id="GO:0005524">
    <property type="term" value="F:ATP binding"/>
    <property type="evidence" value="ECO:0007669"/>
    <property type="project" value="UniProtKB-KW"/>
</dbReference>
<dbReference type="Pfam" id="PF07717">
    <property type="entry name" value="OB_NTP_bind"/>
    <property type="match status" value="1"/>
</dbReference>
<dbReference type="VEuPathDB" id="AmoebaDB:FDP41_008854"/>
<dbReference type="InterPro" id="IPR013083">
    <property type="entry name" value="Znf_RING/FYVE/PHD"/>
</dbReference>
<dbReference type="GO" id="GO:0016740">
    <property type="term" value="F:transferase activity"/>
    <property type="evidence" value="ECO:0007669"/>
    <property type="project" value="UniProtKB-KW"/>
</dbReference>
<name>A0A6A5BEY3_NAEFO</name>
<keyword evidence="4" id="KW-0677">Repeat</keyword>
<evidence type="ECO:0000256" key="9">
    <source>
        <dbReference type="ARBA" id="ARBA00022806"/>
    </source>
</evidence>
<dbReference type="InterPro" id="IPR014001">
    <property type="entry name" value="Helicase_ATP-bd"/>
</dbReference>
<evidence type="ECO:0000256" key="11">
    <source>
        <dbReference type="ARBA" id="ARBA00022840"/>
    </source>
</evidence>
<dbReference type="InterPro" id="IPR002464">
    <property type="entry name" value="DNA/RNA_helicase_DEAH_CS"/>
</dbReference>
<dbReference type="InterPro" id="IPR000504">
    <property type="entry name" value="RRM_dom"/>
</dbReference>
<dbReference type="GeneID" id="68116071"/>
<dbReference type="GO" id="GO:0034458">
    <property type="term" value="F:3'-5' RNA helicase activity"/>
    <property type="evidence" value="ECO:0007669"/>
    <property type="project" value="TreeGrafter"/>
</dbReference>
<dbReference type="RefSeq" id="XP_044557319.1">
    <property type="nucleotide sequence ID" value="XM_044712751.1"/>
</dbReference>
<organism evidence="20 21">
    <name type="scientific">Naegleria fowleri</name>
    <name type="common">Brain eating amoeba</name>
    <dbReference type="NCBI Taxonomy" id="5763"/>
    <lineage>
        <taxon>Eukaryota</taxon>
        <taxon>Discoba</taxon>
        <taxon>Heterolobosea</taxon>
        <taxon>Tetramitia</taxon>
        <taxon>Eutetramitia</taxon>
        <taxon>Vahlkampfiidae</taxon>
        <taxon>Naegleria</taxon>
    </lineage>
</organism>
<protein>
    <submittedName>
        <fullName evidence="20">Uncharacterized protein</fullName>
    </submittedName>
</protein>
<evidence type="ECO:0000259" key="19">
    <source>
        <dbReference type="PROSITE" id="PS51873"/>
    </source>
</evidence>